<dbReference type="GO" id="GO:0015344">
    <property type="term" value="F:siderophore uptake transmembrane transporter activity"/>
    <property type="evidence" value="ECO:0007669"/>
    <property type="project" value="TreeGrafter"/>
</dbReference>
<dbReference type="PANTHER" id="PTHR32552">
    <property type="entry name" value="FERRICHROME IRON RECEPTOR-RELATED"/>
    <property type="match status" value="1"/>
</dbReference>
<evidence type="ECO:0000256" key="11">
    <source>
        <dbReference type="ARBA" id="ARBA00023136"/>
    </source>
</evidence>
<dbReference type="GO" id="GO:0038023">
    <property type="term" value="F:signaling receptor activity"/>
    <property type="evidence" value="ECO:0007669"/>
    <property type="project" value="InterPro"/>
</dbReference>
<evidence type="ECO:0000256" key="17">
    <source>
        <dbReference type="SAM" id="SignalP"/>
    </source>
</evidence>
<feature type="signal peptide" evidence="17">
    <location>
        <begin position="1"/>
        <end position="20"/>
    </location>
</feature>
<dbReference type="eggNOG" id="COG4773">
    <property type="taxonomic scope" value="Bacteria"/>
</dbReference>
<dbReference type="InterPro" id="IPR012910">
    <property type="entry name" value="Plug_dom"/>
</dbReference>
<keyword evidence="11 14" id="KW-0472">Membrane</keyword>
<evidence type="ECO:0000256" key="9">
    <source>
        <dbReference type="ARBA" id="ARBA00023065"/>
    </source>
</evidence>
<dbReference type="RefSeq" id="WP_015829354.1">
    <property type="nucleotide sequence ID" value="NC_012969.1"/>
</dbReference>
<evidence type="ECO:0000313" key="20">
    <source>
        <dbReference type="EMBL" id="ACT49684.1"/>
    </source>
</evidence>
<keyword evidence="21" id="KW-1185">Reference proteome</keyword>
<dbReference type="Gene3D" id="2.170.130.10">
    <property type="entry name" value="TonB-dependent receptor, plug domain"/>
    <property type="match status" value="1"/>
</dbReference>
<feature type="region of interest" description="Disordered" evidence="16">
    <location>
        <begin position="30"/>
        <end position="59"/>
    </location>
</feature>
<dbReference type="Pfam" id="PF00593">
    <property type="entry name" value="TonB_dep_Rec_b-barrel"/>
    <property type="match status" value="1"/>
</dbReference>
<dbReference type="KEGG" id="mei:Msip34_0436"/>
<sequence precursor="true">MQQKALALALSAIWAANSFAAEQTAENTSTLPEVKVSAQAEDSAPQASEKTKSYTVKSTETATRLNTSLRETPQSISVVTRELMDDFKLTSINDVLDMTTGIKVERAETDRTYYTARGSDITNFQIDGLGVPFPDGLLIGDIDTAVYDRIEVLRGATGLLSGTGNPSATINFIRKRPTQEFQAKIDLTVGSWDKRRVDMDVSGPLNEAGNVRGRLVLSNQDRNSYLDRYSQERNVAYGVIEADITDNTTVTFGHTYQQNNTNSPMWGSLPLLYSDGSTRHYSRSASTSADWSYWDTTNNITFAELTHLFNNGWKLRTQLTRKEMTGNAKLLYVFGNEDRSTGTGLTGWPGAYRDSYKELIADAYVSGPFQLAGREHELVIGSNWSRSTYDEHEKSASYTTIGLSSFDNAGDLPEPTWVTGSSASFDVKRLNTYAAAKFNVTDKLKITTGGNMLSYELTGVSYGVSRESEANNKITPYAGAVYNLTNEHSLYASYTGIYNPETKLDRNLQPLAPMKGKNYEAGIKSQLFNNLNTSFAVFKTEQENLAQSTGTVIGNTTIYEGINATTKGYEFDMSGEVTPRLKITGGYTRLASVKGDNDENVKPYTPRQLLRLTTVYQVPFIEKLKVGASVNWQSETHVDIGTTRYKQDSYALLNLMANYEIDKHWSAALNIYNLTDEKYLTSLMWANGGQSYYGAPMNASATLTWKY</sequence>
<evidence type="ECO:0000256" key="13">
    <source>
        <dbReference type="ARBA" id="ARBA00023237"/>
    </source>
</evidence>
<reference evidence="20 21" key="2">
    <citation type="journal article" date="2011" name="J. Bacteriol.">
        <title>Genomes of three methylotrophs from a single niche uncover genetic and metabolic divergence of Methylophilaceae.</title>
        <authorList>
            <person name="Lapidus A."/>
            <person name="Clum A."/>
            <person name="Labutti K."/>
            <person name="Kaluzhnaya M.G."/>
            <person name="Lim S."/>
            <person name="Beck D.A."/>
            <person name="Glavina Del Rio T."/>
            <person name="Nolan M."/>
            <person name="Mavromatis K."/>
            <person name="Huntemann M."/>
            <person name="Lucas S."/>
            <person name="Lidstrom M.E."/>
            <person name="Ivanova N."/>
            <person name="Chistoserdova L."/>
        </authorList>
    </citation>
    <scope>NUCLEOTIDE SEQUENCE [LARGE SCALE GENOMIC DNA]</scope>
    <source>
        <strain evidence="20 21">SIP3-4</strain>
    </source>
</reference>
<keyword evidence="3 14" id="KW-0813">Transport</keyword>
<dbReference type="InterPro" id="IPR039426">
    <property type="entry name" value="TonB-dep_rcpt-like"/>
</dbReference>
<keyword evidence="7 17" id="KW-0732">Signal</keyword>
<dbReference type="Gene3D" id="2.40.170.20">
    <property type="entry name" value="TonB-dependent receptor, beta-barrel domain"/>
    <property type="match status" value="1"/>
</dbReference>
<dbReference type="GO" id="GO:0009279">
    <property type="term" value="C:cell outer membrane"/>
    <property type="evidence" value="ECO:0007669"/>
    <property type="project" value="UniProtKB-SubCell"/>
</dbReference>
<dbReference type="SUPFAM" id="SSF56935">
    <property type="entry name" value="Porins"/>
    <property type="match status" value="1"/>
</dbReference>
<evidence type="ECO:0000259" key="19">
    <source>
        <dbReference type="Pfam" id="PF07715"/>
    </source>
</evidence>
<evidence type="ECO:0000256" key="14">
    <source>
        <dbReference type="PROSITE-ProRule" id="PRU01360"/>
    </source>
</evidence>
<evidence type="ECO:0000256" key="1">
    <source>
        <dbReference type="ARBA" id="ARBA00004571"/>
    </source>
</evidence>
<dbReference type="STRING" id="582744.Msip34_0436"/>
<reference evidence="21" key="1">
    <citation type="submission" date="2009-07" db="EMBL/GenBank/DDBJ databases">
        <title>Complete sequence of chromosome of Methylovorus sp. SIP3-4.</title>
        <authorList>
            <person name="Lucas S."/>
            <person name="Copeland A."/>
            <person name="Lapidus A."/>
            <person name="Glavina del Rio T."/>
            <person name="Tice H."/>
            <person name="Bruce D."/>
            <person name="Goodwin L."/>
            <person name="Pitluck S."/>
            <person name="Clum A."/>
            <person name="Larimer F."/>
            <person name="Land M."/>
            <person name="Hauser L."/>
            <person name="Kyrpides N."/>
            <person name="Mikhailova N."/>
            <person name="Kayluzhnaya M."/>
            <person name="Chistoserdova L."/>
        </authorList>
    </citation>
    <scope>NUCLEOTIDE SEQUENCE [LARGE SCALE GENOMIC DNA]</scope>
    <source>
        <strain evidence="21">SIP3-4</strain>
    </source>
</reference>
<evidence type="ECO:0000256" key="7">
    <source>
        <dbReference type="ARBA" id="ARBA00022729"/>
    </source>
</evidence>
<dbReference type="PROSITE" id="PS52016">
    <property type="entry name" value="TONB_DEPENDENT_REC_3"/>
    <property type="match status" value="1"/>
</dbReference>
<accession>C6X964</accession>
<keyword evidence="10 15" id="KW-0798">TonB box</keyword>
<evidence type="ECO:0000256" key="8">
    <source>
        <dbReference type="ARBA" id="ARBA00023004"/>
    </source>
</evidence>
<organism evidence="20 21">
    <name type="scientific">Methylovorus glucosotrophus (strain SIP3-4)</name>
    <dbReference type="NCBI Taxonomy" id="582744"/>
    <lineage>
        <taxon>Bacteria</taxon>
        <taxon>Pseudomonadati</taxon>
        <taxon>Pseudomonadota</taxon>
        <taxon>Betaproteobacteria</taxon>
        <taxon>Nitrosomonadales</taxon>
        <taxon>Methylophilaceae</taxon>
        <taxon>Methylovorus</taxon>
    </lineage>
</organism>
<dbReference type="EMBL" id="CP001674">
    <property type="protein sequence ID" value="ACT49684.1"/>
    <property type="molecule type" value="Genomic_DNA"/>
</dbReference>
<keyword evidence="12 20" id="KW-0675">Receptor</keyword>
<dbReference type="CDD" id="cd01347">
    <property type="entry name" value="ligand_gated_channel"/>
    <property type="match status" value="1"/>
</dbReference>
<feature type="domain" description="TonB-dependent receptor-like beta-barrel" evidence="18">
    <location>
        <begin position="246"/>
        <end position="674"/>
    </location>
</feature>
<evidence type="ECO:0000256" key="12">
    <source>
        <dbReference type="ARBA" id="ARBA00023170"/>
    </source>
</evidence>
<dbReference type="PANTHER" id="PTHR32552:SF74">
    <property type="entry name" value="HYDROXAMATE SIDEROPHORE RECEPTOR FHUE"/>
    <property type="match status" value="1"/>
</dbReference>
<dbReference type="GO" id="GO:0015891">
    <property type="term" value="P:siderophore transport"/>
    <property type="evidence" value="ECO:0007669"/>
    <property type="project" value="InterPro"/>
</dbReference>
<evidence type="ECO:0000259" key="18">
    <source>
        <dbReference type="Pfam" id="PF00593"/>
    </source>
</evidence>
<dbReference type="InterPro" id="IPR037066">
    <property type="entry name" value="Plug_dom_sf"/>
</dbReference>
<evidence type="ECO:0000256" key="5">
    <source>
        <dbReference type="ARBA" id="ARBA00022496"/>
    </source>
</evidence>
<evidence type="ECO:0000256" key="4">
    <source>
        <dbReference type="ARBA" id="ARBA00022452"/>
    </source>
</evidence>
<dbReference type="HOGENOM" id="CLU_008287_9_3_4"/>
<evidence type="ECO:0000313" key="21">
    <source>
        <dbReference type="Proteomes" id="UP000002743"/>
    </source>
</evidence>
<dbReference type="FunFam" id="2.170.130.10:FF:000010">
    <property type="entry name" value="Ferripyoverdine receptor"/>
    <property type="match status" value="1"/>
</dbReference>
<keyword evidence="9" id="KW-0406">Ion transport</keyword>
<feature type="domain" description="TonB-dependent receptor plug" evidence="19">
    <location>
        <begin position="69"/>
        <end position="168"/>
    </location>
</feature>
<dbReference type="InterPro" id="IPR010105">
    <property type="entry name" value="TonB_sidphr_rcpt"/>
</dbReference>
<feature type="chain" id="PRO_5002970877" evidence="17">
    <location>
        <begin position="21"/>
        <end position="707"/>
    </location>
</feature>
<dbReference type="InterPro" id="IPR000531">
    <property type="entry name" value="Beta-barrel_TonB"/>
</dbReference>
<keyword evidence="4 14" id="KW-1134">Transmembrane beta strand</keyword>
<gene>
    <name evidence="20" type="ordered locus">Msip34_0436</name>
</gene>
<dbReference type="Pfam" id="PF07715">
    <property type="entry name" value="Plug"/>
    <property type="match status" value="1"/>
</dbReference>
<dbReference type="OrthoDB" id="174652at2"/>
<comment type="similarity">
    <text evidence="2 14 15">Belongs to the TonB-dependent receptor family.</text>
</comment>
<comment type="subcellular location">
    <subcellularLocation>
        <location evidence="1 14">Cell outer membrane</location>
        <topology evidence="1 14">Multi-pass membrane protein</topology>
    </subcellularLocation>
</comment>
<dbReference type="NCBIfam" id="TIGR01783">
    <property type="entry name" value="TonB-siderophor"/>
    <property type="match status" value="1"/>
</dbReference>
<evidence type="ECO:0000256" key="3">
    <source>
        <dbReference type="ARBA" id="ARBA00022448"/>
    </source>
</evidence>
<feature type="compositionally biased region" description="Polar residues" evidence="16">
    <location>
        <begin position="45"/>
        <end position="59"/>
    </location>
</feature>
<dbReference type="InterPro" id="IPR036942">
    <property type="entry name" value="Beta-barrel_TonB_sf"/>
</dbReference>
<keyword evidence="6 14" id="KW-0812">Transmembrane</keyword>
<evidence type="ECO:0000256" key="2">
    <source>
        <dbReference type="ARBA" id="ARBA00009810"/>
    </source>
</evidence>
<evidence type="ECO:0000256" key="6">
    <source>
        <dbReference type="ARBA" id="ARBA00022692"/>
    </source>
</evidence>
<proteinExistence type="inferred from homology"/>
<keyword evidence="5" id="KW-0410">Iron transport</keyword>
<dbReference type="Proteomes" id="UP000002743">
    <property type="component" value="Chromosome"/>
</dbReference>
<keyword evidence="8" id="KW-0408">Iron</keyword>
<evidence type="ECO:0000256" key="10">
    <source>
        <dbReference type="ARBA" id="ARBA00023077"/>
    </source>
</evidence>
<keyword evidence="13 14" id="KW-0998">Cell outer membrane</keyword>
<protein>
    <submittedName>
        <fullName evidence="20">TonB-dependent siderophore receptor</fullName>
    </submittedName>
</protein>
<dbReference type="AlphaFoldDB" id="C6X964"/>
<evidence type="ECO:0000256" key="16">
    <source>
        <dbReference type="SAM" id="MobiDB-lite"/>
    </source>
</evidence>
<name>C6X964_METGS</name>
<evidence type="ECO:0000256" key="15">
    <source>
        <dbReference type="RuleBase" id="RU003357"/>
    </source>
</evidence>